<evidence type="ECO:0000313" key="2">
    <source>
        <dbReference type="Proteomes" id="UP000018093"/>
    </source>
</evidence>
<comment type="caution">
    <text evidence="1">The sequence shown here is derived from an EMBL/GenBank/DDBJ whole genome shotgun (WGS) entry which is preliminary data.</text>
</comment>
<accession>R7G7P5</accession>
<sequence length="216" mass="25198">MIIPGYPILKRALYYCSRLIDRQLHHTAGGYDSLIKVNSIWLMYGCAKYKQGAVNSYRVAEKKLQRALRHCRDTYDLSNILLIYTNEEYDENNTDFQNLIVVLFTNQLSAEKKIEILRKQYHIEVTKKMEEDLNDMCNISMYHERVGEQRGKREGIAKGVQVGELKALTTSVKRLLEHQLSIEEAFALLGIEKEMQTKIRKQLTTAYIKEMKSNRS</sequence>
<dbReference type="Proteomes" id="UP000018093">
    <property type="component" value="Unassembled WGS sequence"/>
</dbReference>
<protein>
    <submittedName>
        <fullName evidence="1">Uncharacterized protein</fullName>
    </submittedName>
</protein>
<organism evidence="1 2">
    <name type="scientific">Amedibacillus dolichus CAG:375</name>
    <dbReference type="NCBI Taxonomy" id="1263076"/>
    <lineage>
        <taxon>Bacteria</taxon>
        <taxon>Bacillati</taxon>
        <taxon>Bacillota</taxon>
        <taxon>Erysipelotrichia</taxon>
        <taxon>Erysipelotrichales</taxon>
        <taxon>Erysipelotrichaceae</taxon>
        <taxon>Amedibacillus</taxon>
    </lineage>
</organism>
<dbReference type="EMBL" id="CBIN010000255">
    <property type="protein sequence ID" value="CDE23439.1"/>
    <property type="molecule type" value="Genomic_DNA"/>
</dbReference>
<proteinExistence type="predicted"/>
<reference evidence="1" key="1">
    <citation type="submission" date="2012-11" db="EMBL/GenBank/DDBJ databases">
        <title>Dependencies among metagenomic species, viruses, plasmids and units of genetic variation.</title>
        <authorList>
            <person name="Nielsen H.B."/>
            <person name="Almeida M."/>
            <person name="Juncker A.S."/>
            <person name="Rasmussen S."/>
            <person name="Li J."/>
            <person name="Sunagawa S."/>
            <person name="Plichta D."/>
            <person name="Gautier L."/>
            <person name="Le Chatelier E."/>
            <person name="Peletier E."/>
            <person name="Bonde I."/>
            <person name="Nielsen T."/>
            <person name="Manichanh C."/>
            <person name="Arumugam M."/>
            <person name="Batto J."/>
            <person name="Santos M.B.Q.D."/>
            <person name="Blom N."/>
            <person name="Borruel N."/>
            <person name="Burgdorf K.S."/>
            <person name="Boumezbeur F."/>
            <person name="Casellas F."/>
            <person name="Dore J."/>
            <person name="Guarner F."/>
            <person name="Hansen T."/>
            <person name="Hildebrand F."/>
            <person name="Kaas R.S."/>
            <person name="Kennedy S."/>
            <person name="Kristiansen K."/>
            <person name="Kultima J.R."/>
            <person name="Leonard P."/>
            <person name="Levenez F."/>
            <person name="Lund O."/>
            <person name="Moumen B."/>
            <person name="Le Paslier D."/>
            <person name="Pons N."/>
            <person name="Pedersen O."/>
            <person name="Prifti E."/>
            <person name="Qin J."/>
            <person name="Raes J."/>
            <person name="Tap J."/>
            <person name="Tims S."/>
            <person name="Ussery D.W."/>
            <person name="Yamada T."/>
            <person name="MetaHit consortium"/>
            <person name="Renault P."/>
            <person name="Sicheritz-Ponten T."/>
            <person name="Bork P."/>
            <person name="Wang J."/>
            <person name="Brunak S."/>
            <person name="Ehrlich S.D."/>
        </authorList>
    </citation>
    <scope>NUCLEOTIDE SEQUENCE [LARGE SCALE GENOMIC DNA]</scope>
</reference>
<name>R7G7P5_9FIRM</name>
<dbReference type="AlphaFoldDB" id="R7G7P5"/>
<evidence type="ECO:0000313" key="1">
    <source>
        <dbReference type="EMBL" id="CDE23439.1"/>
    </source>
</evidence>
<gene>
    <name evidence="1" type="ORF">BN631_01857</name>
</gene>